<name>A0A5P1UXM0_9GAMM</name>
<sequence length="106" mass="12191">MIISFRSRELRDNALNEFISLFEYSAHIVDKLKFFLLVLNSSQNVVEFPLQHTLSFHGENLEISLDENTSIIFKQAHKNVAVAADGSLPWEKVTRLQLIEVRNTTC</sequence>
<dbReference type="AlphaFoldDB" id="A0A5P1UXM0"/>
<reference evidence="1 2" key="1">
    <citation type="submission" date="2019-09" db="EMBL/GenBank/DDBJ databases">
        <title>Acinetobacter sp. C16S1 isolated from saline soil.</title>
        <authorList>
            <person name="Xu L."/>
            <person name="Sun J.-Q."/>
        </authorList>
    </citation>
    <scope>NUCLEOTIDE SEQUENCE [LARGE SCALE GENOMIC DNA]</scope>
    <source>
        <strain evidence="1 2">C16S1</strain>
    </source>
</reference>
<accession>A0A5P1UXM0</accession>
<keyword evidence="2" id="KW-1185">Reference proteome</keyword>
<dbReference type="RefSeq" id="WP_150027217.1">
    <property type="nucleotide sequence ID" value="NZ_CP043909.1"/>
</dbReference>
<organism evidence="1 2">
    <name type="scientific">Acinetobacter suaedae</name>
    <dbReference type="NCBI Taxonomy" id="2609668"/>
    <lineage>
        <taxon>Bacteria</taxon>
        <taxon>Pseudomonadati</taxon>
        <taxon>Pseudomonadota</taxon>
        <taxon>Gammaproteobacteria</taxon>
        <taxon>Moraxellales</taxon>
        <taxon>Moraxellaceae</taxon>
        <taxon>Acinetobacter</taxon>
    </lineage>
</organism>
<proteinExistence type="predicted"/>
<dbReference type="Proteomes" id="UP000325177">
    <property type="component" value="Chromosome"/>
</dbReference>
<dbReference type="EMBL" id="CP043909">
    <property type="protein sequence ID" value="QER40853.1"/>
    <property type="molecule type" value="Genomic_DNA"/>
</dbReference>
<protein>
    <submittedName>
        <fullName evidence="1">Uncharacterized protein</fullName>
    </submittedName>
</protein>
<gene>
    <name evidence="1" type="ORF">F2A31_14555</name>
</gene>
<evidence type="ECO:0000313" key="2">
    <source>
        <dbReference type="Proteomes" id="UP000325177"/>
    </source>
</evidence>
<dbReference type="KEGG" id="asue:F2A31_14555"/>
<evidence type="ECO:0000313" key="1">
    <source>
        <dbReference type="EMBL" id="QER40853.1"/>
    </source>
</evidence>